<evidence type="ECO:0000313" key="2">
    <source>
        <dbReference type="Proteomes" id="UP001226160"/>
    </source>
</evidence>
<comment type="caution">
    <text evidence="1">The sequence shown here is derived from an EMBL/GenBank/DDBJ whole genome shotgun (WGS) entry which is preliminary data.</text>
</comment>
<gene>
    <name evidence="1" type="ORF">QPX54_03450</name>
</gene>
<evidence type="ECO:0000313" key="1">
    <source>
        <dbReference type="EMBL" id="MDK4325571.1"/>
    </source>
</evidence>
<name>A0AAP4FAP0_9CORY</name>
<dbReference type="Proteomes" id="UP001226160">
    <property type="component" value="Unassembled WGS sequence"/>
</dbReference>
<organism evidence="1 2">
    <name type="scientific">Corynebacterium propinquum</name>
    <dbReference type="NCBI Taxonomy" id="43769"/>
    <lineage>
        <taxon>Bacteria</taxon>
        <taxon>Bacillati</taxon>
        <taxon>Actinomycetota</taxon>
        <taxon>Actinomycetes</taxon>
        <taxon>Mycobacteriales</taxon>
        <taxon>Corynebacteriaceae</taxon>
        <taxon>Corynebacterium</taxon>
    </lineage>
</organism>
<protein>
    <submittedName>
        <fullName evidence="1">Uncharacterized protein</fullName>
    </submittedName>
</protein>
<dbReference type="AlphaFoldDB" id="A0AAP4FAP0"/>
<reference evidence="1" key="1">
    <citation type="submission" date="2023-05" db="EMBL/GenBank/DDBJ databases">
        <title>Metabolic capabilities are highly conserved among human nasal-associated Corynebacterium species in pangenomic analyses.</title>
        <authorList>
            <person name="Tran T.H."/>
            <person name="Roberts A.Q."/>
            <person name="Escapa I.F."/>
            <person name="Gao W."/>
            <person name="Conlan S."/>
            <person name="Kong H."/>
            <person name="Segre J.A."/>
            <person name="Kelly M.S."/>
            <person name="Lemon K.P."/>
        </authorList>
    </citation>
    <scope>NUCLEOTIDE SEQUENCE</scope>
    <source>
        <strain evidence="1">KPL2654</strain>
    </source>
</reference>
<dbReference type="EMBL" id="JASNVP010000003">
    <property type="protein sequence ID" value="MDK4325571.1"/>
    <property type="molecule type" value="Genomic_DNA"/>
</dbReference>
<accession>A0AAP4FAP0</accession>
<proteinExistence type="predicted"/>
<sequence>MQNFPLPASAVHISDPIVAERAFSAAVLSLPMVQVDQPQGRHARETGGQPVEIELPVTMTFHGAWRVHAATGVIALLADVDALRPLRTVKISATARISLSTGRIRVEILAPIAPWIVAVNNPEGPVVVGSRYFPVQSGYDMRNYGTSHMYAVVAGTSVFLDGNKLGTLALPEPVESPINVRTYCADGQMVVALPTGTPRFVEIPALAQPLDIYPAAAIVQPLPHGNRVIHQPVLPETPLHEAPTDDKL</sequence>
<dbReference type="GeneID" id="64189172"/>
<dbReference type="RefSeq" id="WP_155860915.1">
    <property type="nucleotide sequence ID" value="NZ_CBCRTU010000002.1"/>
</dbReference>